<sequence>MSWRSIVIGCLIFATLVIPIVQLSFGFQYIGQTNQCPIQHDIMLLMAIGGVFEVIFFAAAFGFVCAVTPSKYKQQKSKSTTKDNTKKGSNRASLILIGFITAIIGACAIIFFVLIQIRSIKYRRPLREQSQNQLIGIEFVSTMTTNYFQREPMRFQRSPRVVPIDNYNLTDEQIKTRQQMAHVNLVVTQAGRNVWDFEHPWSSKLCSCCADTSQCCFAFCCSWCFECRLFKRAGESMWISLNPCAKFALRSKVRTAFRIEGDLCEDCCASTFCPCCAAIQLERELIYQGL</sequence>
<dbReference type="InterPro" id="IPR006461">
    <property type="entry name" value="PLAC_motif_containing"/>
</dbReference>
<evidence type="ECO:0000313" key="4">
    <source>
        <dbReference type="EMBL" id="CAF3585091.1"/>
    </source>
</evidence>
<dbReference type="Proteomes" id="UP000663864">
    <property type="component" value="Unassembled WGS sequence"/>
</dbReference>
<dbReference type="Pfam" id="PF04749">
    <property type="entry name" value="PLAC8"/>
    <property type="match status" value="1"/>
</dbReference>
<evidence type="ECO:0000256" key="1">
    <source>
        <dbReference type="ARBA" id="ARBA00009024"/>
    </source>
</evidence>
<dbReference type="EMBL" id="CAJOBD010000124">
    <property type="protein sequence ID" value="CAF3585091.1"/>
    <property type="molecule type" value="Genomic_DNA"/>
</dbReference>
<name>A0A814BPW1_9BILA</name>
<feature type="transmembrane region" description="Helical" evidence="2">
    <location>
        <begin position="42"/>
        <end position="68"/>
    </location>
</feature>
<evidence type="ECO:0000313" key="3">
    <source>
        <dbReference type="EMBL" id="CAF0929629.1"/>
    </source>
</evidence>
<keyword evidence="2" id="KW-0812">Transmembrane</keyword>
<dbReference type="NCBIfam" id="TIGR01571">
    <property type="entry name" value="A_thal_Cys_rich"/>
    <property type="match status" value="1"/>
</dbReference>
<dbReference type="PANTHER" id="PTHR15907">
    <property type="entry name" value="DUF614 FAMILY PROTEIN-RELATED"/>
    <property type="match status" value="1"/>
</dbReference>
<accession>A0A814BPW1</accession>
<feature type="transmembrane region" description="Helical" evidence="2">
    <location>
        <begin position="94"/>
        <end position="115"/>
    </location>
</feature>
<reference evidence="3" key="1">
    <citation type="submission" date="2021-02" db="EMBL/GenBank/DDBJ databases">
        <authorList>
            <person name="Nowell W R."/>
        </authorList>
    </citation>
    <scope>NUCLEOTIDE SEQUENCE</scope>
</reference>
<dbReference type="AlphaFoldDB" id="A0A814BPW1"/>
<keyword evidence="2" id="KW-0472">Membrane</keyword>
<evidence type="ECO:0000256" key="2">
    <source>
        <dbReference type="SAM" id="Phobius"/>
    </source>
</evidence>
<dbReference type="Proteomes" id="UP000663836">
    <property type="component" value="Unassembled WGS sequence"/>
</dbReference>
<protein>
    <submittedName>
        <fullName evidence="3">Uncharacterized protein</fullName>
    </submittedName>
</protein>
<gene>
    <name evidence="4" type="ORF">JBS370_LOCUS3008</name>
    <name evidence="3" type="ORF">ZHD862_LOCUS8860</name>
</gene>
<comment type="similarity">
    <text evidence="1">Belongs to the cornifelin family.</text>
</comment>
<keyword evidence="2" id="KW-1133">Transmembrane helix</keyword>
<proteinExistence type="inferred from homology"/>
<organism evidence="3 5">
    <name type="scientific">Rotaria sordida</name>
    <dbReference type="NCBI Taxonomy" id="392033"/>
    <lineage>
        <taxon>Eukaryota</taxon>
        <taxon>Metazoa</taxon>
        <taxon>Spiralia</taxon>
        <taxon>Gnathifera</taxon>
        <taxon>Rotifera</taxon>
        <taxon>Eurotatoria</taxon>
        <taxon>Bdelloidea</taxon>
        <taxon>Philodinida</taxon>
        <taxon>Philodinidae</taxon>
        <taxon>Rotaria</taxon>
    </lineage>
</organism>
<dbReference type="EMBL" id="CAJNOT010000294">
    <property type="protein sequence ID" value="CAF0929629.1"/>
    <property type="molecule type" value="Genomic_DNA"/>
</dbReference>
<evidence type="ECO:0000313" key="5">
    <source>
        <dbReference type="Proteomes" id="UP000663864"/>
    </source>
</evidence>
<comment type="caution">
    <text evidence="3">The sequence shown here is derived from an EMBL/GenBank/DDBJ whole genome shotgun (WGS) entry which is preliminary data.</text>
</comment>